<gene>
    <name evidence="2" type="ORF">COMA1_70144</name>
</gene>
<keyword evidence="3" id="KW-1185">Reference proteome</keyword>
<feature type="chain" id="PRO_5006624255" evidence="1">
    <location>
        <begin position="28"/>
        <end position="203"/>
    </location>
</feature>
<dbReference type="AlphaFoldDB" id="A0A0S4LTH5"/>
<keyword evidence="1" id="KW-0732">Signal</keyword>
<organism evidence="2 3">
    <name type="scientific">Candidatus Nitrospira nitrosa</name>
    <dbReference type="NCBI Taxonomy" id="1742972"/>
    <lineage>
        <taxon>Bacteria</taxon>
        <taxon>Pseudomonadati</taxon>
        <taxon>Nitrospirota</taxon>
        <taxon>Nitrospiria</taxon>
        <taxon>Nitrospirales</taxon>
        <taxon>Nitrospiraceae</taxon>
        <taxon>Nitrospira</taxon>
    </lineage>
</organism>
<reference evidence="2 3" key="1">
    <citation type="submission" date="2015-10" db="EMBL/GenBank/DDBJ databases">
        <authorList>
            <person name="Gilbert D.G."/>
        </authorList>
    </citation>
    <scope>NUCLEOTIDE SEQUENCE [LARGE SCALE GENOMIC DNA]</scope>
    <source>
        <strain evidence="2">COMA1</strain>
    </source>
</reference>
<evidence type="ECO:0000313" key="2">
    <source>
        <dbReference type="EMBL" id="CUS39316.1"/>
    </source>
</evidence>
<dbReference type="Proteomes" id="UP000199032">
    <property type="component" value="Unassembled WGS sequence"/>
</dbReference>
<evidence type="ECO:0000256" key="1">
    <source>
        <dbReference type="SAM" id="SignalP"/>
    </source>
</evidence>
<proteinExistence type="predicted"/>
<feature type="signal peptide" evidence="1">
    <location>
        <begin position="1"/>
        <end position="27"/>
    </location>
</feature>
<name>A0A0S4LTH5_9BACT</name>
<accession>A0A0S4LTH5</accession>
<evidence type="ECO:0000313" key="3">
    <source>
        <dbReference type="Proteomes" id="UP000199032"/>
    </source>
</evidence>
<sequence length="203" mass="22743">MNCSVCRSMYLVVLLTLQADLSFGSTAVVVPHSALERVQADDDYGVLLGTHHIVTNVSHNGQGHAPEFTHSKEMEWHIEEVTEGKRFLTILVPTHGPFVVRLPVGSYRVTTMRFPSPEGFWHGVLPTAFEIRPWECTSLGTSMLQMRVGFVTGWISRHVLHEQEFSRANHDQLIGGNRCLISKAPLTSSVKQPVRLDRSEAQE</sequence>
<dbReference type="STRING" id="1742972.COMA1_70144"/>
<protein>
    <submittedName>
        <fullName evidence="2">Uncharacterized protein</fullName>
    </submittedName>
</protein>
<dbReference type="RefSeq" id="WP_141654428.1">
    <property type="nucleotide sequence ID" value="NZ_CZQA01000013.1"/>
</dbReference>
<dbReference type="EMBL" id="CZQA01000013">
    <property type="protein sequence ID" value="CUS39316.1"/>
    <property type="molecule type" value="Genomic_DNA"/>
</dbReference>